<dbReference type="Pfam" id="PF14368">
    <property type="entry name" value="LTP_2"/>
    <property type="match status" value="1"/>
</dbReference>
<keyword evidence="4" id="KW-0325">Glycoprotein</keyword>
<dbReference type="AlphaFoldDB" id="A0AAQ3Q0E9"/>
<keyword evidence="3" id="KW-1015">Disulfide bond</keyword>
<dbReference type="PANTHER" id="PTHR33044">
    <property type="entry name" value="BIFUNCTIONAL INHIBITOR/LIPID-TRANSFER PROTEIN/SEED STORAGE 2S ALBUMIN SUPERFAMILY PROTEIN-RELATED"/>
    <property type="match status" value="1"/>
</dbReference>
<dbReference type="InterPro" id="IPR036312">
    <property type="entry name" value="Bifun_inhib/LTP/seed_sf"/>
</dbReference>
<feature type="chain" id="PRO_5042950640" description="Bifunctional inhibitor/plant lipid transfer protein/seed storage helical domain-containing protein" evidence="5">
    <location>
        <begin position="18"/>
        <end position="131"/>
    </location>
</feature>
<evidence type="ECO:0000256" key="4">
    <source>
        <dbReference type="ARBA" id="ARBA00023180"/>
    </source>
</evidence>
<dbReference type="Gene3D" id="1.10.110.10">
    <property type="entry name" value="Plant lipid-transfer and hydrophobic proteins"/>
    <property type="match status" value="1"/>
</dbReference>
<evidence type="ECO:0000259" key="6">
    <source>
        <dbReference type="Pfam" id="PF14368"/>
    </source>
</evidence>
<keyword evidence="2 5" id="KW-0732">Signal</keyword>
<dbReference type="EMBL" id="CP136890">
    <property type="protein sequence ID" value="WOK91762.1"/>
    <property type="molecule type" value="Genomic_DNA"/>
</dbReference>
<sequence>MDALLFLITTICAATSSYRSDCTNALIELAPCLDYVTDAVNCPSPDCCKQFIHVIETQPLCICAVFDGTASKLLGIPIDNGRAFSLPLACQGVTPELASMEKETSPNQLMERNGSGVHPSVIASAPFTGIP</sequence>
<evidence type="ECO:0000256" key="5">
    <source>
        <dbReference type="SAM" id="SignalP"/>
    </source>
</evidence>
<evidence type="ECO:0000256" key="1">
    <source>
        <dbReference type="ARBA" id="ARBA00009748"/>
    </source>
</evidence>
<protein>
    <recommendedName>
        <fullName evidence="6">Bifunctional inhibitor/plant lipid transfer protein/seed storage helical domain-containing protein</fullName>
    </recommendedName>
</protein>
<feature type="domain" description="Bifunctional inhibitor/plant lipid transfer protein/seed storage helical" evidence="6">
    <location>
        <begin position="8"/>
        <end position="95"/>
    </location>
</feature>
<reference evidence="7 8" key="1">
    <citation type="submission" date="2023-10" db="EMBL/GenBank/DDBJ databases">
        <title>Chromosome-scale genome assembly provides insights into flower coloration mechanisms of Canna indica.</title>
        <authorList>
            <person name="Li C."/>
        </authorList>
    </citation>
    <scope>NUCLEOTIDE SEQUENCE [LARGE SCALE GENOMIC DNA]</scope>
    <source>
        <tissue evidence="7">Flower</tissue>
    </source>
</reference>
<evidence type="ECO:0000256" key="2">
    <source>
        <dbReference type="ARBA" id="ARBA00022729"/>
    </source>
</evidence>
<dbReference type="SUPFAM" id="SSF47699">
    <property type="entry name" value="Bifunctional inhibitor/lipid-transfer protein/seed storage 2S albumin"/>
    <property type="match status" value="1"/>
</dbReference>
<organism evidence="7 8">
    <name type="scientific">Canna indica</name>
    <name type="common">Indian-shot</name>
    <dbReference type="NCBI Taxonomy" id="4628"/>
    <lineage>
        <taxon>Eukaryota</taxon>
        <taxon>Viridiplantae</taxon>
        <taxon>Streptophyta</taxon>
        <taxon>Embryophyta</taxon>
        <taxon>Tracheophyta</taxon>
        <taxon>Spermatophyta</taxon>
        <taxon>Magnoliopsida</taxon>
        <taxon>Liliopsida</taxon>
        <taxon>Zingiberales</taxon>
        <taxon>Cannaceae</taxon>
        <taxon>Canna</taxon>
    </lineage>
</organism>
<dbReference type="Proteomes" id="UP001327560">
    <property type="component" value="Chromosome 1"/>
</dbReference>
<proteinExistence type="inferred from homology"/>
<gene>
    <name evidence="7" type="ORF">Cni_G00453</name>
</gene>
<evidence type="ECO:0000313" key="7">
    <source>
        <dbReference type="EMBL" id="WOK91762.1"/>
    </source>
</evidence>
<comment type="similarity">
    <text evidence="1">Belongs to the plant LTP family.</text>
</comment>
<dbReference type="InterPro" id="IPR043325">
    <property type="entry name" value="LTSS"/>
</dbReference>
<evidence type="ECO:0000313" key="8">
    <source>
        <dbReference type="Proteomes" id="UP001327560"/>
    </source>
</evidence>
<evidence type="ECO:0000256" key="3">
    <source>
        <dbReference type="ARBA" id="ARBA00023157"/>
    </source>
</evidence>
<keyword evidence="8" id="KW-1185">Reference proteome</keyword>
<dbReference type="InterPro" id="IPR016140">
    <property type="entry name" value="Bifunc_inhib/LTP/seed_store"/>
</dbReference>
<accession>A0AAQ3Q0E9</accession>
<dbReference type="CDD" id="cd00010">
    <property type="entry name" value="AAI_LTSS"/>
    <property type="match status" value="1"/>
</dbReference>
<feature type="signal peptide" evidence="5">
    <location>
        <begin position="1"/>
        <end position="17"/>
    </location>
</feature>
<name>A0AAQ3Q0E9_9LILI</name>